<comment type="caution">
    <text evidence="2">The sequence shown here is derived from an EMBL/GenBank/DDBJ whole genome shotgun (WGS) entry which is preliminary data.</text>
</comment>
<gene>
    <name evidence="2" type="ORF">GCM10009533_35790</name>
</gene>
<accession>A0ABP3N4R3</accession>
<keyword evidence="3" id="KW-1185">Reference proteome</keyword>
<evidence type="ECO:0000313" key="3">
    <source>
        <dbReference type="Proteomes" id="UP001500729"/>
    </source>
</evidence>
<organism evidence="2 3">
    <name type="scientific">Saccharopolyspora erythraea</name>
    <name type="common">Streptomyces erythraeus</name>
    <dbReference type="NCBI Taxonomy" id="1836"/>
    <lineage>
        <taxon>Bacteria</taxon>
        <taxon>Bacillati</taxon>
        <taxon>Actinomycetota</taxon>
        <taxon>Actinomycetes</taxon>
        <taxon>Pseudonocardiales</taxon>
        <taxon>Pseudonocardiaceae</taxon>
        <taxon>Saccharopolyspora</taxon>
    </lineage>
</organism>
<evidence type="ECO:0000313" key="2">
    <source>
        <dbReference type="EMBL" id="GAA0533501.1"/>
    </source>
</evidence>
<evidence type="ECO:0000256" key="1">
    <source>
        <dbReference type="SAM" id="MobiDB-lite"/>
    </source>
</evidence>
<dbReference type="Proteomes" id="UP001500729">
    <property type="component" value="Unassembled WGS sequence"/>
</dbReference>
<dbReference type="RefSeq" id="WP_009944893.1">
    <property type="nucleotide sequence ID" value="NZ_BAAAGS010000022.1"/>
</dbReference>
<feature type="region of interest" description="Disordered" evidence="1">
    <location>
        <begin position="50"/>
        <end position="72"/>
    </location>
</feature>
<sequence length="72" mass="8537">MVDELQREYVQVRDLLGLLKQRLVRLPVSQQWSGSMQRLARELSDQLEHAVAQAREPDEDQLRFNARPPRLR</sequence>
<dbReference type="EMBL" id="BAAAGS010000022">
    <property type="protein sequence ID" value="GAA0533501.1"/>
    <property type="molecule type" value="Genomic_DNA"/>
</dbReference>
<protein>
    <submittedName>
        <fullName evidence="2">Uncharacterized protein</fullName>
    </submittedName>
</protein>
<reference evidence="3" key="1">
    <citation type="journal article" date="2019" name="Int. J. Syst. Evol. Microbiol.">
        <title>The Global Catalogue of Microorganisms (GCM) 10K type strain sequencing project: providing services to taxonomists for standard genome sequencing and annotation.</title>
        <authorList>
            <consortium name="The Broad Institute Genomics Platform"/>
            <consortium name="The Broad Institute Genome Sequencing Center for Infectious Disease"/>
            <person name="Wu L."/>
            <person name="Ma J."/>
        </authorList>
    </citation>
    <scope>NUCLEOTIDE SEQUENCE [LARGE SCALE GENOMIC DNA]</scope>
    <source>
        <strain evidence="3">JCM 10303</strain>
    </source>
</reference>
<proteinExistence type="predicted"/>
<name>A0ABP3N4R3_SACER</name>